<reference evidence="2 3" key="1">
    <citation type="submission" date="2019-04" db="EMBL/GenBank/DDBJ databases">
        <title>Bacillus sediminilitoris sp. nov., isolated from a tidal flat sediment on the East China Sea.</title>
        <authorList>
            <person name="Wei Y."/>
            <person name="Mao H."/>
            <person name="Fang J."/>
        </authorList>
    </citation>
    <scope>NUCLEOTIDE SEQUENCE [LARGE SCALE GENOMIC DNA]</scope>
    <source>
        <strain evidence="2 3">DSL-17</strain>
    </source>
</reference>
<dbReference type="EMBL" id="SSNT01000023">
    <property type="protein sequence ID" value="THF75979.1"/>
    <property type="molecule type" value="Genomic_DNA"/>
</dbReference>
<organism evidence="2 3">
    <name type="scientific">Metabacillus sediminilitoris</name>
    <dbReference type="NCBI Taxonomy" id="2567941"/>
    <lineage>
        <taxon>Bacteria</taxon>
        <taxon>Bacillati</taxon>
        <taxon>Bacillota</taxon>
        <taxon>Bacilli</taxon>
        <taxon>Bacillales</taxon>
        <taxon>Bacillaceae</taxon>
        <taxon>Metabacillus</taxon>
    </lineage>
</organism>
<dbReference type="AlphaFoldDB" id="A0A4S4BMD7"/>
<proteinExistence type="predicted"/>
<protein>
    <submittedName>
        <fullName evidence="2">DUF2140 family protein</fullName>
    </submittedName>
</protein>
<keyword evidence="1" id="KW-1133">Transmembrane helix</keyword>
<sequence length="196" mass="22561">MSMTLNKWKISFLILLIINIVIILTIFAFMLIPNKPLEEDGTNKIASAEAIPFLIKTQKNSLTDLINHYLEEETAQENLQYRVELKENVHVYGVIEAFNKEINMTMILEPKVKSDGNMQLLVKELSIGRLKLPVSYVLKYMNTNYDLPKYVKVDTGNNLINIQLDELKFKNGYTARAESFNLVNDDITFTLYVPLP</sequence>
<name>A0A4S4BMD7_9BACI</name>
<keyword evidence="3" id="KW-1185">Reference proteome</keyword>
<feature type="transmembrane region" description="Helical" evidence="1">
    <location>
        <begin position="12"/>
        <end position="32"/>
    </location>
</feature>
<comment type="caution">
    <text evidence="2">The sequence shown here is derived from an EMBL/GenBank/DDBJ whole genome shotgun (WGS) entry which is preliminary data.</text>
</comment>
<dbReference type="Proteomes" id="UP000310334">
    <property type="component" value="Unassembled WGS sequence"/>
</dbReference>
<dbReference type="InterPro" id="IPR018672">
    <property type="entry name" value="DUF2140"/>
</dbReference>
<keyword evidence="1" id="KW-0472">Membrane</keyword>
<evidence type="ECO:0000313" key="2">
    <source>
        <dbReference type="EMBL" id="THF75979.1"/>
    </source>
</evidence>
<evidence type="ECO:0000313" key="3">
    <source>
        <dbReference type="Proteomes" id="UP000310334"/>
    </source>
</evidence>
<evidence type="ECO:0000256" key="1">
    <source>
        <dbReference type="SAM" id="Phobius"/>
    </source>
</evidence>
<gene>
    <name evidence="2" type="ORF">E6W99_22480</name>
</gene>
<dbReference type="Pfam" id="PF09911">
    <property type="entry name" value="DUF2140"/>
    <property type="match status" value="1"/>
</dbReference>
<keyword evidence="1" id="KW-0812">Transmembrane</keyword>
<accession>A0A4S4BMD7</accession>